<comment type="caution">
    <text evidence="1">The sequence shown here is derived from an EMBL/GenBank/DDBJ whole genome shotgun (WGS) entry which is preliminary data.</text>
</comment>
<gene>
    <name evidence="1" type="primary">AVEN_167704_1</name>
    <name evidence="1" type="ORF">TNIN_368151</name>
</gene>
<dbReference type="PROSITE" id="PS00141">
    <property type="entry name" value="ASP_PROTEASE"/>
    <property type="match status" value="1"/>
</dbReference>
<dbReference type="OrthoDB" id="8065943at2759"/>
<dbReference type="GO" id="GO:0004190">
    <property type="term" value="F:aspartic-type endopeptidase activity"/>
    <property type="evidence" value="ECO:0007669"/>
    <property type="project" value="InterPro"/>
</dbReference>
<dbReference type="Proteomes" id="UP000886998">
    <property type="component" value="Unassembled WGS sequence"/>
</dbReference>
<evidence type="ECO:0000313" key="2">
    <source>
        <dbReference type="Proteomes" id="UP000886998"/>
    </source>
</evidence>
<dbReference type="GO" id="GO:0006508">
    <property type="term" value="P:proteolysis"/>
    <property type="evidence" value="ECO:0007669"/>
    <property type="project" value="InterPro"/>
</dbReference>
<reference evidence="1" key="1">
    <citation type="submission" date="2020-08" db="EMBL/GenBank/DDBJ databases">
        <title>Multicomponent nature underlies the extraordinary mechanical properties of spider dragline silk.</title>
        <authorList>
            <person name="Kono N."/>
            <person name="Nakamura H."/>
            <person name="Mori M."/>
            <person name="Yoshida Y."/>
            <person name="Ohtoshi R."/>
            <person name="Malay A.D."/>
            <person name="Moran D.A.P."/>
            <person name="Tomita M."/>
            <person name="Numata K."/>
            <person name="Arakawa K."/>
        </authorList>
    </citation>
    <scope>NUCLEOTIDE SEQUENCE</scope>
</reference>
<dbReference type="SUPFAM" id="SSF50630">
    <property type="entry name" value="Acid proteases"/>
    <property type="match status" value="1"/>
</dbReference>
<organism evidence="1 2">
    <name type="scientific">Trichonephila inaurata madagascariensis</name>
    <dbReference type="NCBI Taxonomy" id="2747483"/>
    <lineage>
        <taxon>Eukaryota</taxon>
        <taxon>Metazoa</taxon>
        <taxon>Ecdysozoa</taxon>
        <taxon>Arthropoda</taxon>
        <taxon>Chelicerata</taxon>
        <taxon>Arachnida</taxon>
        <taxon>Araneae</taxon>
        <taxon>Araneomorphae</taxon>
        <taxon>Entelegynae</taxon>
        <taxon>Araneoidea</taxon>
        <taxon>Nephilidae</taxon>
        <taxon>Trichonephila</taxon>
        <taxon>Trichonephila inaurata</taxon>
    </lineage>
</organism>
<dbReference type="InterPro" id="IPR001969">
    <property type="entry name" value="Aspartic_peptidase_AS"/>
</dbReference>
<dbReference type="AlphaFoldDB" id="A0A8X7CTA7"/>
<keyword evidence="2" id="KW-1185">Reference proteome</keyword>
<dbReference type="InterPro" id="IPR021109">
    <property type="entry name" value="Peptidase_aspartic_dom_sf"/>
</dbReference>
<sequence>MHKNKGLKYFQCEVFGHKALECPDKNDTKLDVAHLIVNKEKALTKKVLIDNLVLVALIDSGSQVTLIRKSVFDKLNHVQFFPLNSTLSGFGKKVATLSVLPNNLSPNDFEINIAPDILQMYESRNKTITLNFVPVKKDGLHVKDDQRIVTKTDPVVVLPESMPKKIKRRAHEKRRPGIKENKDYYFILKLKQKIENSIAGCDHRVLVNHKRRKKAFSIHYRKKTCH</sequence>
<protein>
    <recommendedName>
        <fullName evidence="3">Peptidase A2 domain-containing protein</fullName>
    </recommendedName>
</protein>
<accession>A0A8X7CTA7</accession>
<proteinExistence type="predicted"/>
<evidence type="ECO:0000313" key="1">
    <source>
        <dbReference type="EMBL" id="GFY76102.1"/>
    </source>
</evidence>
<dbReference type="EMBL" id="BMAV01021778">
    <property type="protein sequence ID" value="GFY76102.1"/>
    <property type="molecule type" value="Genomic_DNA"/>
</dbReference>
<evidence type="ECO:0008006" key="3">
    <source>
        <dbReference type="Google" id="ProtNLM"/>
    </source>
</evidence>
<name>A0A8X7CTA7_9ARAC</name>
<dbReference type="Gene3D" id="2.40.70.10">
    <property type="entry name" value="Acid Proteases"/>
    <property type="match status" value="1"/>
</dbReference>